<dbReference type="AlphaFoldDB" id="A0ABD5RX92"/>
<dbReference type="EMBL" id="JBHSWU010000030">
    <property type="protein sequence ID" value="MFC6723633.1"/>
    <property type="molecule type" value="Genomic_DNA"/>
</dbReference>
<name>A0ABD5RX92_9EURY</name>
<organism evidence="2 3">
    <name type="scientific">Halobium palmae</name>
    <dbReference type="NCBI Taxonomy" id="1776492"/>
    <lineage>
        <taxon>Archaea</taxon>
        <taxon>Methanobacteriati</taxon>
        <taxon>Methanobacteriota</taxon>
        <taxon>Stenosarchaea group</taxon>
        <taxon>Halobacteria</taxon>
        <taxon>Halobacteriales</taxon>
        <taxon>Haloferacaceae</taxon>
        <taxon>Halobium</taxon>
    </lineage>
</organism>
<comment type="caution">
    <text evidence="2">The sequence shown here is derived from an EMBL/GenBank/DDBJ whole genome shotgun (WGS) entry which is preliminary data.</text>
</comment>
<keyword evidence="3" id="KW-1185">Reference proteome</keyword>
<dbReference type="Proteomes" id="UP001596328">
    <property type="component" value="Unassembled WGS sequence"/>
</dbReference>
<feature type="region of interest" description="Disordered" evidence="1">
    <location>
        <begin position="209"/>
        <end position="230"/>
    </location>
</feature>
<evidence type="ECO:0000256" key="1">
    <source>
        <dbReference type="SAM" id="MobiDB-lite"/>
    </source>
</evidence>
<sequence length="230" mass="24964">MRKDSLPTFARTVNEDALADATLEDVTERAGVERETVETVLDALTDVVTDAYPWRDPQTLYQLYYVDGVGQTEIGDRLGCGQRSVSRWMQRHKIAPGRGRSRMKIELNRELVECDVGGDGDAGSDSESAVPDGGRVVPRATWQDEPVPDDEECAGAHASPPSSSREDVDTLKDLERLSDALEAVTWSSVPGVSATTAAMFAKQIREAADTVEEVDRVPSLKSQEGQGGRG</sequence>
<evidence type="ECO:0000313" key="3">
    <source>
        <dbReference type="Proteomes" id="UP001596328"/>
    </source>
</evidence>
<evidence type="ECO:0008006" key="4">
    <source>
        <dbReference type="Google" id="ProtNLM"/>
    </source>
</evidence>
<evidence type="ECO:0000313" key="2">
    <source>
        <dbReference type="EMBL" id="MFC6723633.1"/>
    </source>
</evidence>
<feature type="compositionally biased region" description="Basic and acidic residues" evidence="1">
    <location>
        <begin position="209"/>
        <end position="218"/>
    </location>
</feature>
<dbReference type="Gene3D" id="1.10.10.60">
    <property type="entry name" value="Homeodomain-like"/>
    <property type="match status" value="1"/>
</dbReference>
<accession>A0ABD5RX92</accession>
<reference evidence="2 3" key="1">
    <citation type="journal article" date="2019" name="Int. J. Syst. Evol. Microbiol.">
        <title>The Global Catalogue of Microorganisms (GCM) 10K type strain sequencing project: providing services to taxonomists for standard genome sequencing and annotation.</title>
        <authorList>
            <consortium name="The Broad Institute Genomics Platform"/>
            <consortium name="The Broad Institute Genome Sequencing Center for Infectious Disease"/>
            <person name="Wu L."/>
            <person name="Ma J."/>
        </authorList>
    </citation>
    <scope>NUCLEOTIDE SEQUENCE [LARGE SCALE GENOMIC DNA]</scope>
    <source>
        <strain evidence="2 3">NBRC 111368</strain>
    </source>
</reference>
<gene>
    <name evidence="2" type="ORF">ACFQE1_04365</name>
</gene>
<proteinExistence type="predicted"/>
<feature type="region of interest" description="Disordered" evidence="1">
    <location>
        <begin position="116"/>
        <end position="169"/>
    </location>
</feature>
<protein>
    <recommendedName>
        <fullName evidence="4">Helix-turn-helix domain-containing protein</fullName>
    </recommendedName>
</protein>